<gene>
    <name evidence="1" type="ORF">C8F04DRAFT_1119922</name>
</gene>
<sequence length="209" mass="23321">MVNGTRFLAALQYPGDFQLGPEKATESSLISARQYRKTESDEEFQFMIVGVVLAVIKRENGEKVLVLQAPPSTCPLLWDIFVRQTKALGDIMLSESWDTSKLILNKEGWNQGPREHHAGIVYVHMSDNSRMAIINTANNFVGEALREVAPEVSSFGDKSNALETGSLLVNIVSAHRIDGSTEYSATTKLWNRTYKLEASHIIQLYKCDS</sequence>
<proteinExistence type="predicted"/>
<evidence type="ECO:0000313" key="2">
    <source>
        <dbReference type="Proteomes" id="UP001218188"/>
    </source>
</evidence>
<organism evidence="1 2">
    <name type="scientific">Mycena alexandri</name>
    <dbReference type="NCBI Taxonomy" id="1745969"/>
    <lineage>
        <taxon>Eukaryota</taxon>
        <taxon>Fungi</taxon>
        <taxon>Dikarya</taxon>
        <taxon>Basidiomycota</taxon>
        <taxon>Agaricomycotina</taxon>
        <taxon>Agaricomycetes</taxon>
        <taxon>Agaricomycetidae</taxon>
        <taxon>Agaricales</taxon>
        <taxon>Marasmiineae</taxon>
        <taxon>Mycenaceae</taxon>
        <taxon>Mycena</taxon>
    </lineage>
</organism>
<dbReference type="Proteomes" id="UP001218188">
    <property type="component" value="Unassembled WGS sequence"/>
</dbReference>
<name>A0AAD6SJW2_9AGAR</name>
<dbReference type="EMBL" id="JARJCM010000114">
    <property type="protein sequence ID" value="KAJ7028263.1"/>
    <property type="molecule type" value="Genomic_DNA"/>
</dbReference>
<protein>
    <submittedName>
        <fullName evidence="1">Uncharacterized protein</fullName>
    </submittedName>
</protein>
<dbReference type="AlphaFoldDB" id="A0AAD6SJW2"/>
<evidence type="ECO:0000313" key="1">
    <source>
        <dbReference type="EMBL" id="KAJ7028263.1"/>
    </source>
</evidence>
<accession>A0AAD6SJW2</accession>
<keyword evidence="2" id="KW-1185">Reference proteome</keyword>
<reference evidence="1" key="1">
    <citation type="submission" date="2023-03" db="EMBL/GenBank/DDBJ databases">
        <title>Massive genome expansion in bonnet fungi (Mycena s.s.) driven by repeated elements and novel gene families across ecological guilds.</title>
        <authorList>
            <consortium name="Lawrence Berkeley National Laboratory"/>
            <person name="Harder C.B."/>
            <person name="Miyauchi S."/>
            <person name="Viragh M."/>
            <person name="Kuo A."/>
            <person name="Thoen E."/>
            <person name="Andreopoulos B."/>
            <person name="Lu D."/>
            <person name="Skrede I."/>
            <person name="Drula E."/>
            <person name="Henrissat B."/>
            <person name="Morin E."/>
            <person name="Kohler A."/>
            <person name="Barry K."/>
            <person name="LaButti K."/>
            <person name="Morin E."/>
            <person name="Salamov A."/>
            <person name="Lipzen A."/>
            <person name="Mereny Z."/>
            <person name="Hegedus B."/>
            <person name="Baldrian P."/>
            <person name="Stursova M."/>
            <person name="Weitz H."/>
            <person name="Taylor A."/>
            <person name="Grigoriev I.V."/>
            <person name="Nagy L.G."/>
            <person name="Martin F."/>
            <person name="Kauserud H."/>
        </authorList>
    </citation>
    <scope>NUCLEOTIDE SEQUENCE</scope>
    <source>
        <strain evidence="1">CBHHK200</strain>
    </source>
</reference>
<comment type="caution">
    <text evidence="1">The sequence shown here is derived from an EMBL/GenBank/DDBJ whole genome shotgun (WGS) entry which is preliminary data.</text>
</comment>